<dbReference type="EC" id="1.1.99.2" evidence="7"/>
<dbReference type="Gene3D" id="3.50.50.60">
    <property type="entry name" value="FAD/NAD(P)-binding domain"/>
    <property type="match status" value="1"/>
</dbReference>
<comment type="similarity">
    <text evidence="6">Belongs to the L2HGDH family.</text>
</comment>
<keyword evidence="11" id="KW-1185">Reference proteome</keyword>
<evidence type="ECO:0000313" key="10">
    <source>
        <dbReference type="EMBL" id="KUJ10247.1"/>
    </source>
</evidence>
<proteinExistence type="inferred from homology"/>
<name>A0A132BEX7_MOLSC</name>
<dbReference type="AlphaFoldDB" id="A0A132BEX7"/>
<gene>
    <name evidence="10" type="ORF">LY89DRAFT_787317</name>
</gene>
<keyword evidence="2" id="KW-0285">Flavoprotein</keyword>
<evidence type="ECO:0000256" key="3">
    <source>
        <dbReference type="ARBA" id="ARBA00022827"/>
    </source>
</evidence>
<evidence type="ECO:0000256" key="2">
    <source>
        <dbReference type="ARBA" id="ARBA00022630"/>
    </source>
</evidence>
<accession>A0A132BEX7</accession>
<dbReference type="Pfam" id="PF01266">
    <property type="entry name" value="DAO"/>
    <property type="match status" value="1"/>
</dbReference>
<dbReference type="GO" id="GO:0047545">
    <property type="term" value="F:(S)-2-hydroxyglutarate dehydrogenase activity"/>
    <property type="evidence" value="ECO:0007669"/>
    <property type="project" value="UniProtKB-EC"/>
</dbReference>
<evidence type="ECO:0000259" key="9">
    <source>
        <dbReference type="Pfam" id="PF01266"/>
    </source>
</evidence>
<dbReference type="STRING" id="149040.A0A132BEX7"/>
<evidence type="ECO:0000256" key="8">
    <source>
        <dbReference type="ARBA" id="ARBA00041137"/>
    </source>
</evidence>
<dbReference type="Proteomes" id="UP000070700">
    <property type="component" value="Unassembled WGS sequence"/>
</dbReference>
<dbReference type="InterPro" id="IPR036188">
    <property type="entry name" value="FAD/NAD-bd_sf"/>
</dbReference>
<evidence type="ECO:0000256" key="4">
    <source>
        <dbReference type="ARBA" id="ARBA00023002"/>
    </source>
</evidence>
<dbReference type="GeneID" id="28832788"/>
<dbReference type="Gene3D" id="3.30.9.10">
    <property type="entry name" value="D-Amino Acid Oxidase, subunit A, domain 2"/>
    <property type="match status" value="1"/>
</dbReference>
<protein>
    <recommendedName>
        <fullName evidence="8">L-2-hydroxyglutarate dehydrogenase, mitochondrial</fullName>
        <ecNumber evidence="7">1.1.99.2</ecNumber>
    </recommendedName>
</protein>
<evidence type="ECO:0000256" key="6">
    <source>
        <dbReference type="ARBA" id="ARBA00037941"/>
    </source>
</evidence>
<dbReference type="PANTHER" id="PTHR43104:SF4">
    <property type="entry name" value="L-2-HYDROXYGLUTARATE DEHYDROGENASE, MITOCHONDRIAL"/>
    <property type="match status" value="1"/>
</dbReference>
<dbReference type="OrthoDB" id="498204at2759"/>
<evidence type="ECO:0000256" key="7">
    <source>
        <dbReference type="ARBA" id="ARBA00038878"/>
    </source>
</evidence>
<keyword evidence="4" id="KW-0560">Oxidoreductase</keyword>
<reference evidence="10 11" key="1">
    <citation type="submission" date="2015-10" db="EMBL/GenBank/DDBJ databases">
        <title>Full genome of DAOMC 229536 Phialocephala scopiformis, a fungal endophyte of spruce producing the potent anti-insectan compound rugulosin.</title>
        <authorList>
            <consortium name="DOE Joint Genome Institute"/>
            <person name="Walker A.K."/>
            <person name="Frasz S.L."/>
            <person name="Seifert K.A."/>
            <person name="Miller J.D."/>
            <person name="Mondo S.J."/>
            <person name="Labutti K."/>
            <person name="Lipzen A."/>
            <person name="Dockter R."/>
            <person name="Kennedy M."/>
            <person name="Grigoriev I.V."/>
            <person name="Spatafora J.W."/>
        </authorList>
    </citation>
    <scope>NUCLEOTIDE SEQUENCE [LARGE SCALE GENOMIC DNA]</scope>
    <source>
        <strain evidence="10 11">CBS 120377</strain>
    </source>
</reference>
<comment type="cofactor">
    <cofactor evidence="1">
        <name>FAD</name>
        <dbReference type="ChEBI" id="CHEBI:57692"/>
    </cofactor>
</comment>
<sequence>MLSSALRRQVIVKYGWRGFATSAVREADFTHAVIGGGAVGLAIARQLAAREGTSTLLIERNGGVGQETSSRNSEVIHAGLYYGADSIKTKLCIQGRQLLYALCQKYSIPHRNMGKWIVAQTHQQWEELVKVHKFTRSIEGVPTEFVSLERAAREEPFVQAKTGILESPTTGILDSHSYMQFLLGDFEDKGGDVALNSPVTRIDHLGEKGSRGWEVTTKDKSTGEETTFTAEVIINSAGLGACDINNMILPSSRHQTQYYAKGNYFSYSASSPSTTHLIYPAPEPGAGGLGTHLTLDISGRIRFGPDVEWVDCPTDLAVNDARLPEAIAAIKKYLPGIKEESIVPDYAGIRPKLGKNSAVASGKGFADFVIRKEDGYEGVVNLLGIESPGLTSSLAIGEMVERLLYG</sequence>
<dbReference type="EMBL" id="KQ947429">
    <property type="protein sequence ID" value="KUJ10247.1"/>
    <property type="molecule type" value="Genomic_DNA"/>
</dbReference>
<evidence type="ECO:0000256" key="1">
    <source>
        <dbReference type="ARBA" id="ARBA00001974"/>
    </source>
</evidence>
<organism evidence="10 11">
    <name type="scientific">Mollisia scopiformis</name>
    <name type="common">Conifer needle endophyte fungus</name>
    <name type="synonym">Phialocephala scopiformis</name>
    <dbReference type="NCBI Taxonomy" id="149040"/>
    <lineage>
        <taxon>Eukaryota</taxon>
        <taxon>Fungi</taxon>
        <taxon>Dikarya</taxon>
        <taxon>Ascomycota</taxon>
        <taxon>Pezizomycotina</taxon>
        <taxon>Leotiomycetes</taxon>
        <taxon>Helotiales</taxon>
        <taxon>Mollisiaceae</taxon>
        <taxon>Mollisia</taxon>
    </lineage>
</organism>
<dbReference type="KEGG" id="psco:LY89DRAFT_787317"/>
<dbReference type="PANTHER" id="PTHR43104">
    <property type="entry name" value="L-2-HYDROXYGLUTARATE DEHYDROGENASE, MITOCHONDRIAL"/>
    <property type="match status" value="1"/>
</dbReference>
<evidence type="ECO:0000256" key="5">
    <source>
        <dbReference type="ARBA" id="ARBA00036066"/>
    </source>
</evidence>
<dbReference type="SUPFAM" id="SSF51905">
    <property type="entry name" value="FAD/NAD(P)-binding domain"/>
    <property type="match status" value="1"/>
</dbReference>
<evidence type="ECO:0000313" key="11">
    <source>
        <dbReference type="Proteomes" id="UP000070700"/>
    </source>
</evidence>
<keyword evidence="3" id="KW-0274">FAD</keyword>
<feature type="domain" description="FAD dependent oxidoreductase" evidence="9">
    <location>
        <begin position="32"/>
        <end position="401"/>
    </location>
</feature>
<comment type="catalytic activity">
    <reaction evidence="5">
        <text>(S)-2-hydroxyglutarate + A = 2-oxoglutarate + AH2</text>
        <dbReference type="Rhea" id="RHEA:21252"/>
        <dbReference type="ChEBI" id="CHEBI:13193"/>
        <dbReference type="ChEBI" id="CHEBI:16782"/>
        <dbReference type="ChEBI" id="CHEBI:16810"/>
        <dbReference type="ChEBI" id="CHEBI:17499"/>
        <dbReference type="EC" id="1.1.99.2"/>
    </reaction>
</comment>
<dbReference type="InParanoid" id="A0A132BEX7"/>
<dbReference type="RefSeq" id="XP_018064602.1">
    <property type="nucleotide sequence ID" value="XM_018223062.1"/>
</dbReference>
<dbReference type="InterPro" id="IPR006076">
    <property type="entry name" value="FAD-dep_OxRdtase"/>
</dbReference>